<evidence type="ECO:0000259" key="1">
    <source>
        <dbReference type="PROSITE" id="PS50801"/>
    </source>
</evidence>
<evidence type="ECO:0000313" key="3">
    <source>
        <dbReference type="Proteomes" id="UP000028631"/>
    </source>
</evidence>
<dbReference type="PANTHER" id="PTHR35849:SF2">
    <property type="entry name" value="BLR2341 PROTEIN"/>
    <property type="match status" value="1"/>
</dbReference>
<dbReference type="PATRIC" id="fig|317.175.peg.1542"/>
<evidence type="ECO:0000313" key="2">
    <source>
        <dbReference type="EMBL" id="KFE57001.1"/>
    </source>
</evidence>
<dbReference type="CDD" id="cd07043">
    <property type="entry name" value="STAS_anti-anti-sigma_factors"/>
    <property type="match status" value="1"/>
</dbReference>
<dbReference type="Pfam" id="PF13466">
    <property type="entry name" value="STAS_2"/>
    <property type="match status" value="1"/>
</dbReference>
<feature type="domain" description="STAS" evidence="1">
    <location>
        <begin position="14"/>
        <end position="96"/>
    </location>
</feature>
<dbReference type="PANTHER" id="PTHR35849">
    <property type="entry name" value="BLR2341 PROTEIN"/>
    <property type="match status" value="1"/>
</dbReference>
<protein>
    <submittedName>
        <fullName evidence="2">Sulfate transporter</fullName>
    </submittedName>
</protein>
<dbReference type="Gene3D" id="3.30.750.24">
    <property type="entry name" value="STAS domain"/>
    <property type="match status" value="1"/>
</dbReference>
<dbReference type="Proteomes" id="UP000028631">
    <property type="component" value="Unassembled WGS sequence"/>
</dbReference>
<dbReference type="SUPFAM" id="SSF52091">
    <property type="entry name" value="SpoIIaa-like"/>
    <property type="match status" value="1"/>
</dbReference>
<gene>
    <name evidence="2" type="ORF">IV01_07440</name>
</gene>
<accession>A0A085VNI8</accession>
<dbReference type="AlphaFoldDB" id="A0A085VNI8"/>
<keyword evidence="3" id="KW-1185">Reference proteome</keyword>
<dbReference type="RefSeq" id="WP_032627292.1">
    <property type="nucleotide sequence ID" value="NZ_JPQU01000023.1"/>
</dbReference>
<reference evidence="2 3" key="1">
    <citation type="submission" date="2014-07" db="EMBL/GenBank/DDBJ databases">
        <title>Draft Genome Sequences of Environmental Pseudomonas syringae strains.</title>
        <authorList>
            <person name="Baltrus D.A."/>
            <person name="Berge O."/>
            <person name="Morris C."/>
        </authorList>
    </citation>
    <scope>NUCLEOTIDE SEQUENCE [LARGE SCALE GENOMIC DNA]</scope>
    <source>
        <strain evidence="2 3">GAW0119</strain>
    </source>
</reference>
<dbReference type="PROSITE" id="PS50801">
    <property type="entry name" value="STAS"/>
    <property type="match status" value="1"/>
</dbReference>
<comment type="caution">
    <text evidence="2">The sequence shown here is derived from an EMBL/GenBank/DDBJ whole genome shotgun (WGS) entry which is preliminary data.</text>
</comment>
<sequence length="96" mass="10205">MPLLYEILNDTAHVNIDGELTIYTASELSAELLPRLGATPQMQIDLSQITEMDGAGLQLLIMVTREASRAGTALTLTGHSKAVLETLQLSGLGLAL</sequence>
<dbReference type="InterPro" id="IPR058548">
    <property type="entry name" value="MlaB-like_STAS"/>
</dbReference>
<proteinExistence type="predicted"/>
<dbReference type="InterPro" id="IPR052746">
    <property type="entry name" value="MlaB_ABC_Transporter"/>
</dbReference>
<organism evidence="2 3">
    <name type="scientific">Pseudomonas syringae</name>
    <dbReference type="NCBI Taxonomy" id="317"/>
    <lineage>
        <taxon>Bacteria</taxon>
        <taxon>Pseudomonadati</taxon>
        <taxon>Pseudomonadota</taxon>
        <taxon>Gammaproteobacteria</taxon>
        <taxon>Pseudomonadales</taxon>
        <taxon>Pseudomonadaceae</taxon>
        <taxon>Pseudomonas</taxon>
    </lineage>
</organism>
<dbReference type="InterPro" id="IPR036513">
    <property type="entry name" value="STAS_dom_sf"/>
</dbReference>
<name>A0A085VNI8_PSESX</name>
<dbReference type="InterPro" id="IPR002645">
    <property type="entry name" value="STAS_dom"/>
</dbReference>
<dbReference type="EMBL" id="JPQU01000023">
    <property type="protein sequence ID" value="KFE57001.1"/>
    <property type="molecule type" value="Genomic_DNA"/>
</dbReference>
<dbReference type="OrthoDB" id="3296574at2"/>